<reference evidence="1" key="1">
    <citation type="submission" date="2014-11" db="EMBL/GenBank/DDBJ databases">
        <authorList>
            <person name="Amaro Gonzalez C."/>
        </authorList>
    </citation>
    <scope>NUCLEOTIDE SEQUENCE</scope>
</reference>
<dbReference type="EMBL" id="GBXM01000036">
    <property type="protein sequence ID" value="JAI08542.1"/>
    <property type="molecule type" value="Transcribed_RNA"/>
</dbReference>
<dbReference type="AlphaFoldDB" id="A0A0E9Y1G2"/>
<accession>A0A0E9Y1G2</accession>
<name>A0A0E9Y1G2_ANGAN</name>
<proteinExistence type="predicted"/>
<organism evidence="1">
    <name type="scientific">Anguilla anguilla</name>
    <name type="common">European freshwater eel</name>
    <name type="synonym">Muraena anguilla</name>
    <dbReference type="NCBI Taxonomy" id="7936"/>
    <lineage>
        <taxon>Eukaryota</taxon>
        <taxon>Metazoa</taxon>
        <taxon>Chordata</taxon>
        <taxon>Craniata</taxon>
        <taxon>Vertebrata</taxon>
        <taxon>Euteleostomi</taxon>
        <taxon>Actinopterygii</taxon>
        <taxon>Neopterygii</taxon>
        <taxon>Teleostei</taxon>
        <taxon>Anguilliformes</taxon>
        <taxon>Anguillidae</taxon>
        <taxon>Anguilla</taxon>
    </lineage>
</organism>
<protein>
    <submittedName>
        <fullName evidence="1">Uncharacterized protein</fullName>
    </submittedName>
</protein>
<evidence type="ECO:0000313" key="1">
    <source>
        <dbReference type="EMBL" id="JAI08542.1"/>
    </source>
</evidence>
<reference evidence="1" key="2">
    <citation type="journal article" date="2015" name="Fish Shellfish Immunol.">
        <title>Early steps in the European eel (Anguilla anguilla)-Vibrio vulnificus interaction in the gills: Role of the RtxA13 toxin.</title>
        <authorList>
            <person name="Callol A."/>
            <person name="Pajuelo D."/>
            <person name="Ebbesson L."/>
            <person name="Teles M."/>
            <person name="MacKenzie S."/>
            <person name="Amaro C."/>
        </authorList>
    </citation>
    <scope>NUCLEOTIDE SEQUENCE</scope>
</reference>
<sequence>MAVNFIMHFYKIYNISFTNSMSIEMKLKKIFLSAGVSIFKSFKEGHDFRFCTLNKASG</sequence>